<dbReference type="PROSITE" id="PS51728">
    <property type="entry name" value="RTT109_HAT"/>
    <property type="match status" value="1"/>
</dbReference>
<evidence type="ECO:0000256" key="3">
    <source>
        <dbReference type="ARBA" id="ARBA00022679"/>
    </source>
</evidence>
<dbReference type="EC" id="2.3.1.48" evidence="2"/>
<feature type="compositionally biased region" description="Low complexity" evidence="10">
    <location>
        <begin position="535"/>
        <end position="548"/>
    </location>
</feature>
<comment type="subcellular location">
    <subcellularLocation>
        <location evidence="1">Nucleus</location>
    </subcellularLocation>
</comment>
<proteinExistence type="predicted"/>
<protein>
    <recommendedName>
        <fullName evidence="2">histone acetyltransferase</fullName>
        <ecNumber evidence="2">2.3.1.48</ecNumber>
    </recommendedName>
</protein>
<dbReference type="GO" id="GO:0032931">
    <property type="term" value="F:histone H3K56 acetyltransferase activity"/>
    <property type="evidence" value="ECO:0007669"/>
    <property type="project" value="TreeGrafter"/>
</dbReference>
<evidence type="ECO:0000256" key="6">
    <source>
        <dbReference type="ARBA" id="ARBA00023015"/>
    </source>
</evidence>
<feature type="compositionally biased region" description="Polar residues" evidence="10">
    <location>
        <begin position="396"/>
        <end position="407"/>
    </location>
</feature>
<feature type="compositionally biased region" description="Polar residues" evidence="10">
    <location>
        <begin position="329"/>
        <end position="349"/>
    </location>
</feature>
<dbReference type="GO" id="GO:0006974">
    <property type="term" value="P:DNA damage response"/>
    <property type="evidence" value="ECO:0007669"/>
    <property type="project" value="UniProtKB-KW"/>
</dbReference>
<dbReference type="PANTHER" id="PTHR31571:SF2">
    <property type="entry name" value="HISTONE ACETYLTRANSFERASE RTT109"/>
    <property type="match status" value="1"/>
</dbReference>
<comment type="caution">
    <text evidence="11">The sequence shown here is derived from an EMBL/GenBank/DDBJ whole genome shotgun (WGS) entry which is preliminary data.</text>
</comment>
<keyword evidence="12" id="KW-1185">Reference proteome</keyword>
<keyword evidence="8" id="KW-0539">Nucleus</keyword>
<keyword evidence="7" id="KW-0804">Transcription</keyword>
<dbReference type="EMBL" id="JAACFV010000052">
    <property type="protein sequence ID" value="KAF7508579.1"/>
    <property type="molecule type" value="Genomic_DNA"/>
</dbReference>
<evidence type="ECO:0000256" key="8">
    <source>
        <dbReference type="ARBA" id="ARBA00023242"/>
    </source>
</evidence>
<feature type="region of interest" description="Disordered" evidence="10">
    <location>
        <begin position="521"/>
        <end position="562"/>
    </location>
</feature>
<keyword evidence="4" id="KW-0227">DNA damage</keyword>
<organism evidence="11 12">
    <name type="scientific">Endocarpon pusillum</name>
    <dbReference type="NCBI Taxonomy" id="364733"/>
    <lineage>
        <taxon>Eukaryota</taxon>
        <taxon>Fungi</taxon>
        <taxon>Dikarya</taxon>
        <taxon>Ascomycota</taxon>
        <taxon>Pezizomycotina</taxon>
        <taxon>Eurotiomycetes</taxon>
        <taxon>Chaetothyriomycetidae</taxon>
        <taxon>Verrucariales</taxon>
        <taxon>Verrucariaceae</taxon>
        <taxon>Endocarpon</taxon>
    </lineage>
</organism>
<keyword evidence="3" id="KW-0808">Transferase</keyword>
<dbReference type="Proteomes" id="UP000606974">
    <property type="component" value="Unassembled WGS sequence"/>
</dbReference>
<dbReference type="GO" id="GO:0006355">
    <property type="term" value="P:regulation of DNA-templated transcription"/>
    <property type="evidence" value="ECO:0007669"/>
    <property type="project" value="InterPro"/>
</dbReference>
<evidence type="ECO:0000256" key="4">
    <source>
        <dbReference type="ARBA" id="ARBA00022763"/>
    </source>
</evidence>
<gene>
    <name evidence="11" type="ORF">GJ744_009128</name>
</gene>
<dbReference type="SMART" id="SM01250">
    <property type="entry name" value="KAT11"/>
    <property type="match status" value="1"/>
</dbReference>
<dbReference type="PANTHER" id="PTHR31571">
    <property type="entry name" value="ALTERED INHERITANCE OF MITOCHONDRIA PROTEIN 6"/>
    <property type="match status" value="1"/>
</dbReference>
<comment type="catalytic activity">
    <reaction evidence="9">
        <text>L-lysyl-[histone] + acetyl-CoA = N(6)-acetyl-L-lysyl-[histone] + CoA + H(+)</text>
        <dbReference type="Rhea" id="RHEA:21992"/>
        <dbReference type="Rhea" id="RHEA-COMP:9845"/>
        <dbReference type="Rhea" id="RHEA-COMP:11338"/>
        <dbReference type="ChEBI" id="CHEBI:15378"/>
        <dbReference type="ChEBI" id="CHEBI:29969"/>
        <dbReference type="ChEBI" id="CHEBI:57287"/>
        <dbReference type="ChEBI" id="CHEBI:57288"/>
        <dbReference type="ChEBI" id="CHEBI:61930"/>
        <dbReference type="EC" id="2.3.1.48"/>
    </reaction>
    <physiologicalReaction direction="left-to-right" evidence="9">
        <dbReference type="Rhea" id="RHEA:21993"/>
    </physiologicalReaction>
</comment>
<feature type="region of interest" description="Disordered" evidence="10">
    <location>
        <begin position="323"/>
        <end position="415"/>
    </location>
</feature>
<evidence type="ECO:0000256" key="7">
    <source>
        <dbReference type="ARBA" id="ARBA00023163"/>
    </source>
</evidence>
<evidence type="ECO:0000256" key="1">
    <source>
        <dbReference type="ARBA" id="ARBA00004123"/>
    </source>
</evidence>
<sequence>MANKESIWETLADALPLDLELHFYHISTPPAPTTALFSPPPGQSEERTFCENHFIAVSLPVNNVLKRELLIFAIEVLVFTSHHLTTIFVSKADSTGYLHLLNSQPGGPSIIKTICTTVLSFFVQQSLHAPRVLLSLFARSQNQYLFPGSIENSGKHVLDDRQLIKWWCQTLDPVLREHPPTTLAPSPVPGSNTSAEAYIVVPGCDRFETRGFLPSSTKSDSVSRWTNSYPRDLIVPDGSAPPRCLIPRFPDDPKARFLDDLDSEISASNLATTGVWTSVGSLDQFWELMSYRQECSAGRLVGFIWVVFTRRRHGEILHDPPVDCLQESAGDSGQAVEQLSTPNQSQVNSLDPGLPPPPVEDDSLHPINAASPPPSSPVLTSANEIHNVPMDIQDGTPKQNNLPNRATQSDSDDQKKVDSLFYDDAKSVPARWPLASRGDIVLSEQTYQELMDHLLQTDFANQDVAAQSTASWNKKASDLVGISSLGQRLTGRKPIVPIVRSNGSESNTMVNVLIGVRKKRKAADSGDATSVVANAGTTEASSTPEAATLPADSTRKKYKVTG</sequence>
<evidence type="ECO:0000256" key="2">
    <source>
        <dbReference type="ARBA" id="ARBA00013184"/>
    </source>
</evidence>
<dbReference type="AlphaFoldDB" id="A0A8H7AJJ0"/>
<evidence type="ECO:0000256" key="9">
    <source>
        <dbReference type="ARBA" id="ARBA00048940"/>
    </source>
</evidence>
<keyword evidence="5" id="KW-0007">Acetylation</keyword>
<keyword evidence="6" id="KW-0805">Transcription regulation</keyword>
<dbReference type="InterPro" id="IPR051236">
    <property type="entry name" value="HAT_RTT109-like"/>
</dbReference>
<dbReference type="Pfam" id="PF08214">
    <property type="entry name" value="HAT_KAT11"/>
    <property type="match status" value="1"/>
</dbReference>
<dbReference type="GO" id="GO:0005634">
    <property type="term" value="C:nucleus"/>
    <property type="evidence" value="ECO:0007669"/>
    <property type="project" value="UniProtKB-SubCell"/>
</dbReference>
<evidence type="ECO:0000313" key="12">
    <source>
        <dbReference type="Proteomes" id="UP000606974"/>
    </source>
</evidence>
<evidence type="ECO:0000313" key="11">
    <source>
        <dbReference type="EMBL" id="KAF7508579.1"/>
    </source>
</evidence>
<evidence type="ECO:0000256" key="5">
    <source>
        <dbReference type="ARBA" id="ARBA00022990"/>
    </source>
</evidence>
<name>A0A8H7AJJ0_9EURO</name>
<accession>A0A8H7AJJ0</accession>
<evidence type="ECO:0000256" key="10">
    <source>
        <dbReference type="SAM" id="MobiDB-lite"/>
    </source>
</evidence>
<reference evidence="11" key="1">
    <citation type="submission" date="2020-02" db="EMBL/GenBank/DDBJ databases">
        <authorList>
            <person name="Palmer J.M."/>
        </authorList>
    </citation>
    <scope>NUCLEOTIDE SEQUENCE</scope>
    <source>
        <strain evidence="11">EPUS1.4</strain>
        <tissue evidence="11">Thallus</tissue>
    </source>
</reference>
<dbReference type="InterPro" id="IPR016849">
    <property type="entry name" value="Rtt109"/>
</dbReference>
<dbReference type="OrthoDB" id="3361892at2759"/>
<dbReference type="InterPro" id="IPR013178">
    <property type="entry name" value="Histone_AcTrfase_Rtt109/CBP"/>
</dbReference>